<organism evidence="1 2">
    <name type="scientific">Neophaeococcomyces mojaviensis</name>
    <dbReference type="NCBI Taxonomy" id="3383035"/>
    <lineage>
        <taxon>Eukaryota</taxon>
        <taxon>Fungi</taxon>
        <taxon>Dikarya</taxon>
        <taxon>Ascomycota</taxon>
        <taxon>Pezizomycotina</taxon>
        <taxon>Eurotiomycetes</taxon>
        <taxon>Chaetothyriomycetidae</taxon>
        <taxon>Chaetothyriales</taxon>
        <taxon>Chaetothyriales incertae sedis</taxon>
        <taxon>Neophaeococcomyces</taxon>
    </lineage>
</organism>
<evidence type="ECO:0000313" key="2">
    <source>
        <dbReference type="Proteomes" id="UP001172386"/>
    </source>
</evidence>
<proteinExistence type="predicted"/>
<dbReference type="Proteomes" id="UP001172386">
    <property type="component" value="Unassembled WGS sequence"/>
</dbReference>
<name>A0ACC3AG67_9EURO</name>
<gene>
    <name evidence="1" type="ORF">H2198_001910</name>
</gene>
<dbReference type="EMBL" id="JAPDRQ010000022">
    <property type="protein sequence ID" value="KAJ9661530.1"/>
    <property type="molecule type" value="Genomic_DNA"/>
</dbReference>
<reference evidence="1" key="1">
    <citation type="submission" date="2022-10" db="EMBL/GenBank/DDBJ databases">
        <title>Culturing micro-colonial fungi from biological soil crusts in the Mojave desert and describing Neophaeococcomyces mojavensis, and introducing the new genera and species Taxawa tesnikishii.</title>
        <authorList>
            <person name="Kurbessoian T."/>
            <person name="Stajich J.E."/>
        </authorList>
    </citation>
    <scope>NUCLEOTIDE SEQUENCE</scope>
    <source>
        <strain evidence="1">JES_112</strain>
    </source>
</reference>
<accession>A0ACC3AG67</accession>
<comment type="caution">
    <text evidence="1">The sequence shown here is derived from an EMBL/GenBank/DDBJ whole genome shotgun (WGS) entry which is preliminary data.</text>
</comment>
<sequence length="290" mass="32920">MQLSFQFADFFRDRRNEGGATRSGIKTPTFLVQTGVVGDLKIKDLKENLLDDNDARIEVALEGEYRMIQKSVLRSSLLKKTGELTVIVQEPKQLTVKAQCENSVVELPVKLQLERSRQEMSFGQPLRVEAEVKWQFRFSTFVSIMEQRGPPTLKQATSSPATAFVRSTLQSRTVNMAWRNWKPARNSSEDSTKLIESEQSLWLSLPHTEVLTPTFWSPFLSRRYSIMVQVKVTQPGSAKIEVEVPIQVGIEAESPASYEQSLMAGHRTVDEMIFDNAEGDELLPQYGCWD</sequence>
<keyword evidence="2" id="KW-1185">Reference proteome</keyword>
<evidence type="ECO:0000313" key="1">
    <source>
        <dbReference type="EMBL" id="KAJ9661530.1"/>
    </source>
</evidence>
<protein>
    <submittedName>
        <fullName evidence="1">Uncharacterized protein</fullName>
    </submittedName>
</protein>